<dbReference type="SUPFAM" id="SSF55729">
    <property type="entry name" value="Acyl-CoA N-acyltransferases (Nat)"/>
    <property type="match status" value="1"/>
</dbReference>
<keyword evidence="2" id="KW-0012">Acyltransferase</keyword>
<comment type="caution">
    <text evidence="4">The sequence shown here is derived from an EMBL/GenBank/DDBJ whole genome shotgun (WGS) entry which is preliminary data.</text>
</comment>
<evidence type="ECO:0000313" key="5">
    <source>
        <dbReference type="Proteomes" id="UP001482513"/>
    </source>
</evidence>
<evidence type="ECO:0000256" key="1">
    <source>
        <dbReference type="ARBA" id="ARBA00022679"/>
    </source>
</evidence>
<evidence type="ECO:0000259" key="3">
    <source>
        <dbReference type="PROSITE" id="PS51186"/>
    </source>
</evidence>
<dbReference type="Proteomes" id="UP001482513">
    <property type="component" value="Unassembled WGS sequence"/>
</dbReference>
<dbReference type="InterPro" id="IPR016181">
    <property type="entry name" value="Acyl_CoA_acyltransferase"/>
</dbReference>
<evidence type="ECO:0000313" key="4">
    <source>
        <dbReference type="EMBL" id="MEP0945366.1"/>
    </source>
</evidence>
<accession>A0ABV0JXW6</accession>
<dbReference type="RefSeq" id="WP_190697989.1">
    <property type="nucleotide sequence ID" value="NZ_JAMPKX010000001.1"/>
</dbReference>
<dbReference type="Gene3D" id="3.40.630.30">
    <property type="match status" value="1"/>
</dbReference>
<keyword evidence="5" id="KW-1185">Reference proteome</keyword>
<dbReference type="PANTHER" id="PTHR43877">
    <property type="entry name" value="AMINOALKYLPHOSPHONATE N-ACETYLTRANSFERASE-RELATED-RELATED"/>
    <property type="match status" value="1"/>
</dbReference>
<dbReference type="CDD" id="cd04301">
    <property type="entry name" value="NAT_SF"/>
    <property type="match status" value="1"/>
</dbReference>
<dbReference type="InterPro" id="IPR000182">
    <property type="entry name" value="GNAT_dom"/>
</dbReference>
<dbReference type="Pfam" id="PF00583">
    <property type="entry name" value="Acetyltransf_1"/>
    <property type="match status" value="1"/>
</dbReference>
<name>A0ABV0JXW6_9CYAN</name>
<evidence type="ECO:0000256" key="2">
    <source>
        <dbReference type="ARBA" id="ARBA00023315"/>
    </source>
</evidence>
<feature type="domain" description="N-acetyltransferase" evidence="3">
    <location>
        <begin position="177"/>
        <end position="328"/>
    </location>
</feature>
<proteinExistence type="predicted"/>
<dbReference type="PROSITE" id="PS51186">
    <property type="entry name" value="GNAT"/>
    <property type="match status" value="2"/>
</dbReference>
<organism evidence="4 5">
    <name type="scientific">Leptolyngbya subtilissima DQ-A4</name>
    <dbReference type="NCBI Taxonomy" id="2933933"/>
    <lineage>
        <taxon>Bacteria</taxon>
        <taxon>Bacillati</taxon>
        <taxon>Cyanobacteriota</taxon>
        <taxon>Cyanophyceae</taxon>
        <taxon>Leptolyngbyales</taxon>
        <taxon>Leptolyngbyaceae</taxon>
        <taxon>Leptolyngbya group</taxon>
        <taxon>Leptolyngbya</taxon>
    </lineage>
</organism>
<protein>
    <submittedName>
        <fullName evidence="4">GNAT family N-acetyltransferase</fullName>
    </submittedName>
</protein>
<reference evidence="4 5" key="1">
    <citation type="submission" date="2022-04" db="EMBL/GenBank/DDBJ databases">
        <title>Positive selection, recombination, and allopatry shape intraspecific diversity of widespread and dominant cyanobacteria.</title>
        <authorList>
            <person name="Wei J."/>
            <person name="Shu W."/>
            <person name="Hu C."/>
        </authorList>
    </citation>
    <scope>NUCLEOTIDE SEQUENCE [LARGE SCALE GENOMIC DNA]</scope>
    <source>
        <strain evidence="4 5">DQ-A4</strain>
    </source>
</reference>
<gene>
    <name evidence="4" type="ORF">NC992_00635</name>
</gene>
<dbReference type="InterPro" id="IPR050832">
    <property type="entry name" value="Bact_Acetyltransf"/>
</dbReference>
<feature type="domain" description="N-acetyltransferase" evidence="3">
    <location>
        <begin position="9"/>
        <end position="171"/>
    </location>
</feature>
<dbReference type="EMBL" id="JAMPKX010000001">
    <property type="protein sequence ID" value="MEP0945366.1"/>
    <property type="molecule type" value="Genomic_DNA"/>
</dbReference>
<sequence length="328" mass="36928">MTAQQLTSIQSRPSTSHADLPAIAAFYEICEQVDQLDNTPTLADLQRRIDYPPPGGTHHRQLWETPEGELVGLVALWIDNPADVATDALEGWAGIFVHPNRRGAHLEAELLSWAEQQVREQATVAQRSAKLYAGTRADATYYRAIYETPGYEIIRQFHTMVRSLLDPIPQPQFPEGFTSRPTNADEAVAWVEMFNESFVDHWHFTPMTLEDRQFRLTYPTYQPEFDWVAVASDGTLAGFCGGAIDHEENTLKNRKEGWINILGTRRGYRRQGLARAMLLQGLHQLQASGMETALLGVDTQNPNQAMGLYESAGFTIKETYLTYQKSLG</sequence>
<keyword evidence="1" id="KW-0808">Transferase</keyword>